<evidence type="ECO:0000313" key="2">
    <source>
        <dbReference type="EMBL" id="MEW9306320.1"/>
    </source>
</evidence>
<organism evidence="2 3">
    <name type="scientific">Labrys neptuniae</name>
    <dbReference type="NCBI Taxonomy" id="376174"/>
    <lineage>
        <taxon>Bacteria</taxon>
        <taxon>Pseudomonadati</taxon>
        <taxon>Pseudomonadota</taxon>
        <taxon>Alphaproteobacteria</taxon>
        <taxon>Hyphomicrobiales</taxon>
        <taxon>Xanthobacteraceae</taxon>
        <taxon>Labrys</taxon>
    </lineage>
</organism>
<reference evidence="2 3" key="1">
    <citation type="submission" date="2024-07" db="EMBL/GenBank/DDBJ databases">
        <title>Description of Labrys sedimenti sp. nov., isolated from a diclofenac-degrading enrichment culture.</title>
        <authorList>
            <person name="Tancsics A."/>
            <person name="Csepanyi A."/>
        </authorList>
    </citation>
    <scope>NUCLEOTIDE SEQUENCE [LARGE SCALE GENOMIC DNA]</scope>
    <source>
        <strain evidence="2 3">LMG 23578</strain>
    </source>
</reference>
<protein>
    <submittedName>
        <fullName evidence="2">DUF2169 domain-containing protein</fullName>
    </submittedName>
</protein>
<dbReference type="Proteomes" id="UP001555786">
    <property type="component" value="Unassembled WGS sequence"/>
</dbReference>
<evidence type="ECO:0000259" key="1">
    <source>
        <dbReference type="Pfam" id="PF09937"/>
    </source>
</evidence>
<dbReference type="Pfam" id="PF09937">
    <property type="entry name" value="DUF2169"/>
    <property type="match status" value="1"/>
</dbReference>
<sequence>MPRLINHAPFPNFRYYSSDNTGKEFGVVIVKGTYEFAPSGRLLLAEEQAALVFTDLCHGAVNVTSLRHPSDLVPNKPSTDIIVNAVARASGGEPKPSWICGLRIEAQDGATVVEKNLRVTGPRQWVPRWRRQLSDREIQEWRKHRRWFEGWQLSEPEPISYLPLHYEYAYGGPKPVGQDENGEPILDFSPYNPLGRGALDEEWSDLTISHPAPQVEAVNDPVSAAYTSHAPQSLGPIPPAWEPRLPLGGTYDDDWDKNVWPNWPADYQFAYNNSAHPDLICGSYLRGDERVTLTNLITDEPTTVFDLPGDRINLDLIKSDGSCDQREAELDTVLLDIASDKRRRRHVFLTWRANFEPDVYESIRIAREHRNANAIAAREHIQHINVRKRPAA</sequence>
<gene>
    <name evidence="2" type="ORF">ABXS05_12270</name>
</gene>
<proteinExistence type="predicted"/>
<name>A0ABV3PKZ7_9HYPH</name>
<dbReference type="InterPro" id="IPR018683">
    <property type="entry name" value="DUF2169"/>
</dbReference>
<keyword evidence="3" id="KW-1185">Reference proteome</keyword>
<accession>A0ABV3PKZ7</accession>
<dbReference type="RefSeq" id="WP_367624106.1">
    <property type="nucleotide sequence ID" value="NZ_JBFNQD010000003.1"/>
</dbReference>
<dbReference type="EMBL" id="JBFNQD010000003">
    <property type="protein sequence ID" value="MEW9306320.1"/>
    <property type="molecule type" value="Genomic_DNA"/>
</dbReference>
<comment type="caution">
    <text evidence="2">The sequence shown here is derived from an EMBL/GenBank/DDBJ whole genome shotgun (WGS) entry which is preliminary data.</text>
</comment>
<evidence type="ECO:0000313" key="3">
    <source>
        <dbReference type="Proteomes" id="UP001555786"/>
    </source>
</evidence>
<feature type="domain" description="DUF2169" evidence="1">
    <location>
        <begin position="22"/>
        <end position="352"/>
    </location>
</feature>